<proteinExistence type="predicted"/>
<feature type="non-terminal residue" evidence="2">
    <location>
        <position position="1"/>
    </location>
</feature>
<accession>A0ABP0IZV4</accession>
<dbReference type="EMBL" id="CAXAMM010005553">
    <property type="protein sequence ID" value="CAK9007630.1"/>
    <property type="molecule type" value="Genomic_DNA"/>
</dbReference>
<name>A0ABP0IZV4_9DINO</name>
<feature type="transmembrane region" description="Helical" evidence="1">
    <location>
        <begin position="87"/>
        <end position="110"/>
    </location>
</feature>
<feature type="non-terminal residue" evidence="2">
    <location>
        <position position="162"/>
    </location>
</feature>
<keyword evidence="1" id="KW-1133">Transmembrane helix</keyword>
<organism evidence="2 3">
    <name type="scientific">Durusdinium trenchii</name>
    <dbReference type="NCBI Taxonomy" id="1381693"/>
    <lineage>
        <taxon>Eukaryota</taxon>
        <taxon>Sar</taxon>
        <taxon>Alveolata</taxon>
        <taxon>Dinophyceae</taxon>
        <taxon>Suessiales</taxon>
        <taxon>Symbiodiniaceae</taxon>
        <taxon>Durusdinium</taxon>
    </lineage>
</organism>
<reference evidence="2 3" key="1">
    <citation type="submission" date="2024-02" db="EMBL/GenBank/DDBJ databases">
        <authorList>
            <person name="Chen Y."/>
            <person name="Shah S."/>
            <person name="Dougan E. K."/>
            <person name="Thang M."/>
            <person name="Chan C."/>
        </authorList>
    </citation>
    <scope>NUCLEOTIDE SEQUENCE [LARGE SCALE GENOMIC DNA]</scope>
</reference>
<dbReference type="SUPFAM" id="SSF103473">
    <property type="entry name" value="MFS general substrate transporter"/>
    <property type="match status" value="1"/>
</dbReference>
<keyword evidence="3" id="KW-1185">Reference proteome</keyword>
<dbReference type="InterPro" id="IPR036259">
    <property type="entry name" value="MFS_trans_sf"/>
</dbReference>
<dbReference type="Proteomes" id="UP001642464">
    <property type="component" value="Unassembled WGS sequence"/>
</dbReference>
<sequence>RDFPIFPPCLDAVMAVYRELWREGLVLALLGFHLGLPVTQLPKLQEATFQQPFLITGLLVSIKGALNTVLAPLIGARVDRGESLHRWLRWALLWPTAPYVALLATAGVQSTRATEVWTFSIVDMLSGLSGPALCLCFTLVPRRTTKLTEGYALLNFALSSGL</sequence>
<evidence type="ECO:0008006" key="4">
    <source>
        <dbReference type="Google" id="ProtNLM"/>
    </source>
</evidence>
<gene>
    <name evidence="2" type="ORF">SCF082_LOCUS9532</name>
</gene>
<keyword evidence="1" id="KW-0472">Membrane</keyword>
<evidence type="ECO:0000256" key="1">
    <source>
        <dbReference type="SAM" id="Phobius"/>
    </source>
</evidence>
<protein>
    <recommendedName>
        <fullName evidence="4">Solute carrier family 40 protein</fullName>
    </recommendedName>
</protein>
<feature type="transmembrane region" description="Helical" evidence="1">
    <location>
        <begin position="116"/>
        <end position="140"/>
    </location>
</feature>
<evidence type="ECO:0000313" key="2">
    <source>
        <dbReference type="EMBL" id="CAK9007630.1"/>
    </source>
</evidence>
<evidence type="ECO:0000313" key="3">
    <source>
        <dbReference type="Proteomes" id="UP001642464"/>
    </source>
</evidence>
<keyword evidence="1" id="KW-0812">Transmembrane</keyword>
<comment type="caution">
    <text evidence="2">The sequence shown here is derived from an EMBL/GenBank/DDBJ whole genome shotgun (WGS) entry which is preliminary data.</text>
</comment>
<feature type="transmembrane region" description="Helical" evidence="1">
    <location>
        <begin position="53"/>
        <end position="75"/>
    </location>
</feature>
<feature type="transmembrane region" description="Helical" evidence="1">
    <location>
        <begin position="24"/>
        <end position="41"/>
    </location>
</feature>